<dbReference type="Gene3D" id="1.10.10.60">
    <property type="entry name" value="Homeodomain-like"/>
    <property type="match status" value="2"/>
</dbReference>
<sequence>MFCRRSTFLTLSLNALERFRSQWSLGSDAAVWLGVSMLDNDFSATVSPGHRVLVNIARMSDEFAVVCAVRDTRHSRSIYTPFSLQIGESNQGLSTSKPVFHRHEKPDSVESIRHVVTLLLVKALTHGCTDQDPFVRHLTIALCAIQDGGRKGQAASSEETKAGGLKPWQKEVAERMLGSDNLSGKPLSDVAHACGLSTPHFGRAFTKSYGVSPHRWLLIQRLEKAKALLMEPEQTMTDIAYECGFFDQSHLSHAFSRRFGQSPGAWRHQHRLRRDAAPLIADIP</sequence>
<dbReference type="InterPro" id="IPR050204">
    <property type="entry name" value="AraC_XylS_family_regulators"/>
</dbReference>
<dbReference type="AlphaFoldDB" id="A0A432LV01"/>
<keyword evidence="1" id="KW-0805">Transcription regulation</keyword>
<evidence type="ECO:0000256" key="3">
    <source>
        <dbReference type="ARBA" id="ARBA00023163"/>
    </source>
</evidence>
<dbReference type="InterPro" id="IPR018060">
    <property type="entry name" value="HTH_AraC"/>
</dbReference>
<evidence type="ECO:0000313" key="5">
    <source>
        <dbReference type="EMBL" id="RUL65821.1"/>
    </source>
</evidence>
<name>A0A432LV01_9GAMM</name>
<dbReference type="GO" id="GO:0003700">
    <property type="term" value="F:DNA-binding transcription factor activity"/>
    <property type="evidence" value="ECO:0007669"/>
    <property type="project" value="InterPro"/>
</dbReference>
<dbReference type="PANTHER" id="PTHR46796">
    <property type="entry name" value="HTH-TYPE TRANSCRIPTIONAL ACTIVATOR RHAS-RELATED"/>
    <property type="match status" value="1"/>
</dbReference>
<dbReference type="InterPro" id="IPR018062">
    <property type="entry name" value="HTH_AraC-typ_CS"/>
</dbReference>
<evidence type="ECO:0000259" key="4">
    <source>
        <dbReference type="PROSITE" id="PS01124"/>
    </source>
</evidence>
<gene>
    <name evidence="5" type="ORF">EKH79_03670</name>
</gene>
<dbReference type="GO" id="GO:0043565">
    <property type="term" value="F:sequence-specific DNA binding"/>
    <property type="evidence" value="ECO:0007669"/>
    <property type="project" value="InterPro"/>
</dbReference>
<keyword evidence="2" id="KW-0238">DNA-binding</keyword>
<organism evidence="5 6">
    <name type="scientific">Dyella dinghuensis</name>
    <dbReference type="NCBI Taxonomy" id="1920169"/>
    <lineage>
        <taxon>Bacteria</taxon>
        <taxon>Pseudomonadati</taxon>
        <taxon>Pseudomonadota</taxon>
        <taxon>Gammaproteobacteria</taxon>
        <taxon>Lysobacterales</taxon>
        <taxon>Rhodanobacteraceae</taxon>
        <taxon>Dyella</taxon>
    </lineage>
</organism>
<dbReference type="PROSITE" id="PS00041">
    <property type="entry name" value="HTH_ARAC_FAMILY_1"/>
    <property type="match status" value="1"/>
</dbReference>
<protein>
    <submittedName>
        <fullName evidence="5">AraC family transcriptional regulator</fullName>
    </submittedName>
</protein>
<accession>A0A432LV01</accession>
<evidence type="ECO:0000313" key="6">
    <source>
        <dbReference type="Proteomes" id="UP000267077"/>
    </source>
</evidence>
<dbReference type="EMBL" id="RYZR01000003">
    <property type="protein sequence ID" value="RUL65821.1"/>
    <property type="molecule type" value="Genomic_DNA"/>
</dbReference>
<dbReference type="Proteomes" id="UP000267077">
    <property type="component" value="Unassembled WGS sequence"/>
</dbReference>
<evidence type="ECO:0000256" key="1">
    <source>
        <dbReference type="ARBA" id="ARBA00023015"/>
    </source>
</evidence>
<dbReference type="SMART" id="SM00342">
    <property type="entry name" value="HTH_ARAC"/>
    <property type="match status" value="1"/>
</dbReference>
<feature type="domain" description="HTH araC/xylS-type" evidence="4">
    <location>
        <begin position="171"/>
        <end position="269"/>
    </location>
</feature>
<comment type="caution">
    <text evidence="5">The sequence shown here is derived from an EMBL/GenBank/DDBJ whole genome shotgun (WGS) entry which is preliminary data.</text>
</comment>
<keyword evidence="6" id="KW-1185">Reference proteome</keyword>
<dbReference type="PROSITE" id="PS01124">
    <property type="entry name" value="HTH_ARAC_FAMILY_2"/>
    <property type="match status" value="1"/>
</dbReference>
<dbReference type="PANTHER" id="PTHR46796:SF14">
    <property type="entry name" value="TRANSCRIPTIONAL REGULATORY PROTEIN"/>
    <property type="match status" value="1"/>
</dbReference>
<keyword evidence="3" id="KW-0804">Transcription</keyword>
<evidence type="ECO:0000256" key="2">
    <source>
        <dbReference type="ARBA" id="ARBA00023125"/>
    </source>
</evidence>
<dbReference type="SUPFAM" id="SSF46689">
    <property type="entry name" value="Homeodomain-like"/>
    <property type="match status" value="2"/>
</dbReference>
<reference evidence="5 6" key="1">
    <citation type="submission" date="2018-12" db="EMBL/GenBank/DDBJ databases">
        <title>Dyella dinghuensis sp. nov. DHOA06 and Dyella choica sp. nov. 4M-K27, isolated from forest soil.</title>
        <authorList>
            <person name="Qiu L.-H."/>
            <person name="Gao Z.-H."/>
        </authorList>
    </citation>
    <scope>NUCLEOTIDE SEQUENCE [LARGE SCALE GENOMIC DNA]</scope>
    <source>
        <strain evidence="5 6">DHOA06</strain>
    </source>
</reference>
<dbReference type="InterPro" id="IPR009057">
    <property type="entry name" value="Homeodomain-like_sf"/>
</dbReference>
<dbReference type="Pfam" id="PF12833">
    <property type="entry name" value="HTH_18"/>
    <property type="match status" value="1"/>
</dbReference>
<proteinExistence type="predicted"/>